<keyword evidence="1" id="KW-0472">Membrane</keyword>
<sequence length="74" mass="8397">MGLLLNIHLIHAIFCGLFLLFIEAWIPCILRKINTSLQCCLKTYGTPWTFKPQGVGGGRSVVHSKYLQFQNFLS</sequence>
<reference evidence="2" key="1">
    <citation type="submission" date="2014-11" db="EMBL/GenBank/DDBJ databases">
        <authorList>
            <person name="Amaro Gonzalez C."/>
        </authorList>
    </citation>
    <scope>NUCLEOTIDE SEQUENCE</scope>
</reference>
<protein>
    <submittedName>
        <fullName evidence="2">Uncharacterized protein</fullName>
    </submittedName>
</protein>
<feature type="transmembrane region" description="Helical" evidence="1">
    <location>
        <begin position="6"/>
        <end position="26"/>
    </location>
</feature>
<accession>A0A0E9WYK6</accession>
<organism evidence="2">
    <name type="scientific">Anguilla anguilla</name>
    <name type="common">European freshwater eel</name>
    <name type="synonym">Muraena anguilla</name>
    <dbReference type="NCBI Taxonomy" id="7936"/>
    <lineage>
        <taxon>Eukaryota</taxon>
        <taxon>Metazoa</taxon>
        <taxon>Chordata</taxon>
        <taxon>Craniata</taxon>
        <taxon>Vertebrata</taxon>
        <taxon>Euteleostomi</taxon>
        <taxon>Actinopterygii</taxon>
        <taxon>Neopterygii</taxon>
        <taxon>Teleostei</taxon>
        <taxon>Anguilliformes</taxon>
        <taxon>Anguillidae</taxon>
        <taxon>Anguilla</taxon>
    </lineage>
</organism>
<reference evidence="2" key="2">
    <citation type="journal article" date="2015" name="Fish Shellfish Immunol.">
        <title>Early steps in the European eel (Anguilla anguilla)-Vibrio vulnificus interaction in the gills: Role of the RtxA13 toxin.</title>
        <authorList>
            <person name="Callol A."/>
            <person name="Pajuelo D."/>
            <person name="Ebbesson L."/>
            <person name="Teles M."/>
            <person name="MacKenzie S."/>
            <person name="Amaro C."/>
        </authorList>
    </citation>
    <scope>NUCLEOTIDE SEQUENCE</scope>
</reference>
<dbReference type="EMBL" id="GBXM01013862">
    <property type="protein sequence ID" value="JAH94715.1"/>
    <property type="molecule type" value="Transcribed_RNA"/>
</dbReference>
<dbReference type="AlphaFoldDB" id="A0A0E9WYK6"/>
<evidence type="ECO:0000256" key="1">
    <source>
        <dbReference type="SAM" id="Phobius"/>
    </source>
</evidence>
<proteinExistence type="predicted"/>
<name>A0A0E9WYK6_ANGAN</name>
<evidence type="ECO:0000313" key="2">
    <source>
        <dbReference type="EMBL" id="JAH94715.1"/>
    </source>
</evidence>
<keyword evidence="1" id="KW-1133">Transmembrane helix</keyword>
<keyword evidence="1" id="KW-0812">Transmembrane</keyword>